<dbReference type="Proteomes" id="UP000254266">
    <property type="component" value="Unassembled WGS sequence"/>
</dbReference>
<dbReference type="EMBL" id="QFXC01000013">
    <property type="protein sequence ID" value="RDH81541.1"/>
    <property type="molecule type" value="Genomic_DNA"/>
</dbReference>
<dbReference type="SUPFAM" id="SSF53448">
    <property type="entry name" value="Nucleotide-diphospho-sugar transferases"/>
    <property type="match status" value="1"/>
</dbReference>
<name>A0A370D9H6_9GAMM</name>
<dbReference type="AlphaFoldDB" id="A0A370D9H6"/>
<comment type="caution">
    <text evidence="1">The sequence shown here is derived from an EMBL/GenBank/DDBJ whole genome shotgun (WGS) entry which is preliminary data.</text>
</comment>
<dbReference type="InterPro" id="IPR029044">
    <property type="entry name" value="Nucleotide-diphossugar_trans"/>
</dbReference>
<protein>
    <recommendedName>
        <fullName evidence="3">Glycosyltransferase 2-like domain-containing protein</fullName>
    </recommendedName>
</protein>
<keyword evidence="2" id="KW-1185">Reference proteome</keyword>
<evidence type="ECO:0008006" key="3">
    <source>
        <dbReference type="Google" id="ProtNLM"/>
    </source>
</evidence>
<proteinExistence type="predicted"/>
<sequence length="304" mass="36194">MSKKIIYSTVMYECKEFKLFLNDYLKSVFCQVDIDFEVLIINDQADGELIRSEIASLNSNHLTIHVFDVTNKQTHIELRKRLIDLSYDLNADVLIFSDFDENVDCNRVKEIRNKIDNYSFVFNDFYIVDKNLNRLGKESFFGSRSIPRDIDNWKHIKSFNYIGFGSMAINLTEYNYRDMMFPDDIRALDWFIATKVLIDGGKGLKLDKTFANYRQHDESFVGFDFKLTEDRLAQGISIKKSHYNYFRHVCAEFEELYSDVIELERFIEEIGKDKYISIINARFNTNKFCWWENIKLKKELYDDF</sequence>
<organism evidence="1 2">
    <name type="scientific">endosymbiont of Galathealinum brachiosum</name>
    <dbReference type="NCBI Taxonomy" id="2200906"/>
    <lineage>
        <taxon>Bacteria</taxon>
        <taxon>Pseudomonadati</taxon>
        <taxon>Pseudomonadota</taxon>
        <taxon>Gammaproteobacteria</taxon>
        <taxon>sulfur-oxidizing symbionts</taxon>
    </lineage>
</organism>
<evidence type="ECO:0000313" key="1">
    <source>
        <dbReference type="EMBL" id="RDH81541.1"/>
    </source>
</evidence>
<evidence type="ECO:0000313" key="2">
    <source>
        <dbReference type="Proteomes" id="UP000254266"/>
    </source>
</evidence>
<reference evidence="1 2" key="1">
    <citation type="journal article" date="2018" name="ISME J.">
        <title>Endosymbiont genomes yield clues of tubeworm success.</title>
        <authorList>
            <person name="Li Y."/>
            <person name="Liles M.R."/>
            <person name="Halanych K.M."/>
        </authorList>
    </citation>
    <scope>NUCLEOTIDE SEQUENCE [LARGE SCALE GENOMIC DNA]</scope>
    <source>
        <strain evidence="1">A1464</strain>
    </source>
</reference>
<gene>
    <name evidence="1" type="ORF">DIZ80_15810</name>
</gene>
<accession>A0A370D9H6</accession>